<dbReference type="PANTHER" id="PTHR25462:SF296">
    <property type="entry name" value="MEIOTIC P26, ISOFORM F"/>
    <property type="match status" value="1"/>
</dbReference>
<dbReference type="Gene3D" id="4.10.830.40">
    <property type="match status" value="1"/>
</dbReference>
<dbReference type="EMBL" id="CACRXK020023324">
    <property type="protein sequence ID" value="CAB4037656.1"/>
    <property type="molecule type" value="Genomic_DNA"/>
</dbReference>
<dbReference type="SMART" id="SM00336">
    <property type="entry name" value="BBOX"/>
    <property type="match status" value="2"/>
</dbReference>
<keyword evidence="2" id="KW-1185">Reference proteome</keyword>
<dbReference type="GO" id="GO:0008270">
    <property type="term" value="F:zinc ion binding"/>
    <property type="evidence" value="ECO:0007669"/>
    <property type="project" value="InterPro"/>
</dbReference>
<reference evidence="1" key="1">
    <citation type="submission" date="2020-04" db="EMBL/GenBank/DDBJ databases">
        <authorList>
            <person name="Alioto T."/>
            <person name="Alioto T."/>
            <person name="Gomez Garrido J."/>
        </authorList>
    </citation>
    <scope>NUCLEOTIDE SEQUENCE</scope>
    <source>
        <strain evidence="1">A484AB</strain>
    </source>
</reference>
<evidence type="ECO:0000313" key="1">
    <source>
        <dbReference type="EMBL" id="CAB4037656.1"/>
    </source>
</evidence>
<protein>
    <submittedName>
        <fullName evidence="1">RING finger nhl-1-like</fullName>
    </submittedName>
</protein>
<gene>
    <name evidence="1" type="ORF">PACLA_8A048943</name>
</gene>
<proteinExistence type="predicted"/>
<organism evidence="1 2">
    <name type="scientific">Paramuricea clavata</name>
    <name type="common">Red gorgonian</name>
    <name type="synonym">Violescent sea-whip</name>
    <dbReference type="NCBI Taxonomy" id="317549"/>
    <lineage>
        <taxon>Eukaryota</taxon>
        <taxon>Metazoa</taxon>
        <taxon>Cnidaria</taxon>
        <taxon>Anthozoa</taxon>
        <taxon>Octocorallia</taxon>
        <taxon>Malacalcyonacea</taxon>
        <taxon>Plexauridae</taxon>
        <taxon>Paramuricea</taxon>
    </lineage>
</organism>
<dbReference type="Gene3D" id="3.30.160.60">
    <property type="entry name" value="Classic Zinc Finger"/>
    <property type="match status" value="1"/>
</dbReference>
<comment type="caution">
    <text evidence="1">The sequence shown here is derived from an EMBL/GenBank/DDBJ whole genome shotgun (WGS) entry which is preliminary data.</text>
</comment>
<dbReference type="AlphaFoldDB" id="A0A6S7JXJ4"/>
<name>A0A6S7JXJ4_PARCT</name>
<dbReference type="Proteomes" id="UP001152795">
    <property type="component" value="Unassembled WGS sequence"/>
</dbReference>
<dbReference type="InterPro" id="IPR000315">
    <property type="entry name" value="Znf_B-box"/>
</dbReference>
<evidence type="ECO:0000313" key="2">
    <source>
        <dbReference type="Proteomes" id="UP001152795"/>
    </source>
</evidence>
<dbReference type="Pfam" id="PF00643">
    <property type="entry name" value="zf-B_box"/>
    <property type="match status" value="1"/>
</dbReference>
<dbReference type="OrthoDB" id="9049620at2759"/>
<dbReference type="PROSITE" id="PS50119">
    <property type="entry name" value="ZF_BBOX"/>
    <property type="match status" value="1"/>
</dbReference>
<dbReference type="SUPFAM" id="SSF57845">
    <property type="entry name" value="B-box zinc-binding domain"/>
    <property type="match status" value="1"/>
</dbReference>
<dbReference type="InterPro" id="IPR047153">
    <property type="entry name" value="TRIM45/56/19-like"/>
</dbReference>
<sequence length="302" mass="34326">MKTSRKFRQTTLSTTCWNYSPFSNKLNVLNASHVKPGTSRCVTCENYLCAKCLEAHNNWPAFEDHVVLTLEELAKPENRAKATGKPGCEKHDKVLKFYCETCKVLVCRYCADVNHLRPEHTWFPLADVVVQHKEALKTSSAIFEQQRNEAVQSNLKIEHAMVTLKNNKAKAKDAIMQQQQEILNAFTKKLEEEATVLLDQVDMKYKEVNEPLVKQQADVKAYLAKTNSSLDFAKNIISNGSDEEILSLKHQVEEKAGNIEKERPELMEPVHNGAIGYQAKASNNVLENVKLNDLGNVLMYRY</sequence>
<dbReference type="PANTHER" id="PTHR25462">
    <property type="entry name" value="BONUS, ISOFORM C-RELATED"/>
    <property type="match status" value="1"/>
</dbReference>
<accession>A0A6S7JXJ4</accession>